<feature type="domain" description="Response regulatory" evidence="5">
    <location>
        <begin position="619"/>
        <end position="745"/>
    </location>
</feature>
<dbReference type="SMART" id="SM00448">
    <property type="entry name" value="REC"/>
    <property type="match status" value="1"/>
</dbReference>
<feature type="transmembrane region" description="Helical" evidence="3">
    <location>
        <begin position="100"/>
        <end position="119"/>
    </location>
</feature>
<dbReference type="SUPFAM" id="SSF52172">
    <property type="entry name" value="CheY-like"/>
    <property type="match status" value="1"/>
</dbReference>
<dbReference type="CDD" id="cd00082">
    <property type="entry name" value="HisKA"/>
    <property type="match status" value="1"/>
</dbReference>
<dbReference type="InterPro" id="IPR036097">
    <property type="entry name" value="HisK_dim/P_sf"/>
</dbReference>
<dbReference type="Pfam" id="PF02518">
    <property type="entry name" value="HATPase_c"/>
    <property type="match status" value="1"/>
</dbReference>
<protein>
    <recommendedName>
        <fullName evidence="8">Response regulatory domain-containing protein</fullName>
    </recommendedName>
</protein>
<evidence type="ECO:0000256" key="3">
    <source>
        <dbReference type="SAM" id="Phobius"/>
    </source>
</evidence>
<evidence type="ECO:0000313" key="6">
    <source>
        <dbReference type="EMBL" id="CAK92670.1"/>
    </source>
</evidence>
<dbReference type="PROSITE" id="PS50109">
    <property type="entry name" value="HIS_KIN"/>
    <property type="match status" value="1"/>
</dbReference>
<dbReference type="SUPFAM" id="SSF47384">
    <property type="entry name" value="Homodimeric domain of signal transducing histidine kinase"/>
    <property type="match status" value="1"/>
</dbReference>
<dbReference type="AlphaFoldDB" id="A0EBK3"/>
<dbReference type="InterPro" id="IPR003594">
    <property type="entry name" value="HATPase_dom"/>
</dbReference>
<dbReference type="SMART" id="SM00388">
    <property type="entry name" value="HisKA"/>
    <property type="match status" value="1"/>
</dbReference>
<dbReference type="CDD" id="cd17546">
    <property type="entry name" value="REC_hyHK_CKI1_RcsC-like"/>
    <property type="match status" value="1"/>
</dbReference>
<dbReference type="EMBL" id="CT868669">
    <property type="protein sequence ID" value="CAK92670.1"/>
    <property type="molecule type" value="Genomic_DNA"/>
</dbReference>
<dbReference type="InParanoid" id="A0EBK3"/>
<evidence type="ECO:0000259" key="5">
    <source>
        <dbReference type="PROSITE" id="PS50110"/>
    </source>
</evidence>
<keyword evidence="7" id="KW-1185">Reference proteome</keyword>
<evidence type="ECO:0000256" key="1">
    <source>
        <dbReference type="ARBA" id="ARBA00022553"/>
    </source>
</evidence>
<sequence length="746" mass="86528">MNTEQIVISFFLIHTLLSVVVYCLELDIFKLIIEGLLMALILLFFIFRTEKKLVFIIQTLLSFNIFIIGLVQINSSYIFIHFVGWFIVTRKFLKIHKAVRFLYSIIIVIGSAYQIWRLWNSNTYQAIIHMQGVLSFSACYCYYEYQIHIKQNNTETFQSSQKVISEDFHRFLTTRRSMNTLCSDFVVLDIIPHGVVLLTCKYEFQHINEKAIDQIYGLTGIKPNEDNVVDLINSVLKGLLSKKNSPKNKSENQVSKLISPQNIINIDSSEDVKPTPLEHIISNQKGSSIMTVTFANYYQSKLITTYQSQGKMRSVKFQIQKQELPNIVIILILDVTSKIERQNQEKKYKFQHQLLNSFSHELRTPLNCSQQLLESLIVKQQDEEQLKSLYQIFHQNDLLLCQINDILDYASMETDNFHSFYSVFTLDQLFNQCHEMYEQGCKMKNINLNIKNTFYPPIRNDCMRIKQVLVNLINNSIKFCSLNGIITIQAKEKIKNDKRMAKLKVKDNGVGFSSSQLALINHVLEQNNDYFDATTSMCIGLGLKVANKQVKSFIKGYNRLKISSIQNTKTSVSFYIEDQIDEQDLDCQSRASRTLYGNLSTMTNSEYKFISALKCKCPKILVVDDIPFNHQALQIMLSAFNQTCDHAFDGLEAFQCVHKRLQTNKCHPYYQLILMDIEMPKMNGFDSAIQITELLEKNKYQTKIVMCTAYDNLESRQIAKQCMIDDYLPKPIQRSNLLNILNIFIK</sequence>
<dbReference type="Gene3D" id="3.40.50.2300">
    <property type="match status" value="1"/>
</dbReference>
<keyword evidence="1 2" id="KW-0597">Phosphoprotein</keyword>
<dbReference type="InterPro" id="IPR003661">
    <property type="entry name" value="HisK_dim/P_dom"/>
</dbReference>
<feature type="domain" description="Histidine kinase" evidence="4">
    <location>
        <begin position="357"/>
        <end position="580"/>
    </location>
</feature>
<dbReference type="GeneID" id="5045852"/>
<dbReference type="InterPro" id="IPR001789">
    <property type="entry name" value="Sig_transdc_resp-reg_receiver"/>
</dbReference>
<organism evidence="6 7">
    <name type="scientific">Paramecium tetraurelia</name>
    <dbReference type="NCBI Taxonomy" id="5888"/>
    <lineage>
        <taxon>Eukaryota</taxon>
        <taxon>Sar</taxon>
        <taxon>Alveolata</taxon>
        <taxon>Ciliophora</taxon>
        <taxon>Intramacronucleata</taxon>
        <taxon>Oligohymenophorea</taxon>
        <taxon>Peniculida</taxon>
        <taxon>Parameciidae</taxon>
        <taxon>Paramecium</taxon>
    </lineage>
</organism>
<dbReference type="OMA" id="ISEDFHR"/>
<feature type="transmembrane region" description="Helical" evidence="3">
    <location>
        <begin position="55"/>
        <end position="88"/>
    </location>
</feature>
<gene>
    <name evidence="6" type="ORF">GSPATT00025404001</name>
</gene>
<dbReference type="eggNOG" id="KOG0519">
    <property type="taxonomic scope" value="Eukaryota"/>
</dbReference>
<dbReference type="HOGENOM" id="CLU_013410_1_0_1"/>
<proteinExistence type="predicted"/>
<dbReference type="Gene3D" id="3.30.565.10">
    <property type="entry name" value="Histidine kinase-like ATPase, C-terminal domain"/>
    <property type="match status" value="1"/>
</dbReference>
<dbReference type="GO" id="GO:0000155">
    <property type="term" value="F:phosphorelay sensor kinase activity"/>
    <property type="evidence" value="ECO:0007669"/>
    <property type="project" value="InterPro"/>
</dbReference>
<dbReference type="Proteomes" id="UP000000600">
    <property type="component" value="Unassembled WGS sequence"/>
</dbReference>
<keyword evidence="3" id="KW-0812">Transmembrane</keyword>
<accession>A0EBK3</accession>
<dbReference type="InterPro" id="IPR005467">
    <property type="entry name" value="His_kinase_dom"/>
</dbReference>
<dbReference type="Gene3D" id="1.10.287.130">
    <property type="match status" value="1"/>
</dbReference>
<keyword evidence="3" id="KW-1133">Transmembrane helix</keyword>
<dbReference type="PROSITE" id="PS50110">
    <property type="entry name" value="RESPONSE_REGULATORY"/>
    <property type="match status" value="1"/>
</dbReference>
<keyword evidence="3" id="KW-0472">Membrane</keyword>
<dbReference type="InterPro" id="IPR036890">
    <property type="entry name" value="HATPase_C_sf"/>
</dbReference>
<feature type="transmembrane region" description="Helical" evidence="3">
    <location>
        <begin position="6"/>
        <end position="24"/>
    </location>
</feature>
<dbReference type="RefSeq" id="XP_001460067.1">
    <property type="nucleotide sequence ID" value="XM_001460030.1"/>
</dbReference>
<name>A0EBK3_PARTE</name>
<dbReference type="SMART" id="SM00387">
    <property type="entry name" value="HATPase_c"/>
    <property type="match status" value="1"/>
</dbReference>
<dbReference type="PANTHER" id="PTHR43719:SF28">
    <property type="entry name" value="PEROXIDE STRESS-ACTIVATED HISTIDINE KINASE MAK1-RELATED"/>
    <property type="match status" value="1"/>
</dbReference>
<evidence type="ECO:0008006" key="8">
    <source>
        <dbReference type="Google" id="ProtNLM"/>
    </source>
</evidence>
<dbReference type="Pfam" id="PF00072">
    <property type="entry name" value="Response_reg"/>
    <property type="match status" value="1"/>
</dbReference>
<feature type="modified residue" description="4-aspartylphosphate" evidence="2">
    <location>
        <position position="676"/>
    </location>
</feature>
<evidence type="ECO:0000259" key="4">
    <source>
        <dbReference type="PROSITE" id="PS50109"/>
    </source>
</evidence>
<dbReference type="InterPro" id="IPR011006">
    <property type="entry name" value="CheY-like_superfamily"/>
</dbReference>
<dbReference type="InterPro" id="IPR050956">
    <property type="entry name" value="2C_system_His_kinase"/>
</dbReference>
<dbReference type="KEGG" id="ptm:GSPATT00025404001"/>
<feature type="transmembrane region" description="Helical" evidence="3">
    <location>
        <begin position="31"/>
        <end position="49"/>
    </location>
</feature>
<dbReference type="SUPFAM" id="SSF55874">
    <property type="entry name" value="ATPase domain of HSP90 chaperone/DNA topoisomerase II/histidine kinase"/>
    <property type="match status" value="1"/>
</dbReference>
<evidence type="ECO:0000313" key="7">
    <source>
        <dbReference type="Proteomes" id="UP000000600"/>
    </source>
</evidence>
<evidence type="ECO:0000256" key="2">
    <source>
        <dbReference type="PROSITE-ProRule" id="PRU00169"/>
    </source>
</evidence>
<dbReference type="STRING" id="5888.A0EBK3"/>
<dbReference type="OrthoDB" id="304129at2759"/>
<dbReference type="Pfam" id="PF00512">
    <property type="entry name" value="HisKA"/>
    <property type="match status" value="1"/>
</dbReference>
<dbReference type="PANTHER" id="PTHR43719">
    <property type="entry name" value="TWO-COMPONENT HISTIDINE KINASE"/>
    <property type="match status" value="1"/>
</dbReference>
<reference evidence="6 7" key="1">
    <citation type="journal article" date="2006" name="Nature">
        <title>Global trends of whole-genome duplications revealed by the ciliate Paramecium tetraurelia.</title>
        <authorList>
            <consortium name="Genoscope"/>
            <person name="Aury J.-M."/>
            <person name="Jaillon O."/>
            <person name="Duret L."/>
            <person name="Noel B."/>
            <person name="Jubin C."/>
            <person name="Porcel B.M."/>
            <person name="Segurens B."/>
            <person name="Daubin V."/>
            <person name="Anthouard V."/>
            <person name="Aiach N."/>
            <person name="Arnaiz O."/>
            <person name="Billaut A."/>
            <person name="Beisson J."/>
            <person name="Blanc I."/>
            <person name="Bouhouche K."/>
            <person name="Camara F."/>
            <person name="Duharcourt S."/>
            <person name="Guigo R."/>
            <person name="Gogendeau D."/>
            <person name="Katinka M."/>
            <person name="Keller A.-M."/>
            <person name="Kissmehl R."/>
            <person name="Klotz C."/>
            <person name="Koll F."/>
            <person name="Le Moue A."/>
            <person name="Lepere C."/>
            <person name="Malinsky S."/>
            <person name="Nowacki M."/>
            <person name="Nowak J.K."/>
            <person name="Plattner H."/>
            <person name="Poulain J."/>
            <person name="Ruiz F."/>
            <person name="Serrano V."/>
            <person name="Zagulski M."/>
            <person name="Dessen P."/>
            <person name="Betermier M."/>
            <person name="Weissenbach J."/>
            <person name="Scarpelli C."/>
            <person name="Schachter V."/>
            <person name="Sperling L."/>
            <person name="Meyer E."/>
            <person name="Cohen J."/>
            <person name="Wincker P."/>
        </authorList>
    </citation>
    <scope>NUCLEOTIDE SEQUENCE [LARGE SCALE GENOMIC DNA]</scope>
    <source>
        <strain evidence="6 7">Stock d4-2</strain>
    </source>
</reference>